<dbReference type="AlphaFoldDB" id="A0A0M2NIZ6"/>
<dbReference type="STRING" id="270498.CHK_0246"/>
<dbReference type="Proteomes" id="UP000034076">
    <property type="component" value="Unassembled WGS sequence"/>
</dbReference>
<gene>
    <name evidence="1" type="ORF">CHK_0246</name>
</gene>
<proteinExistence type="predicted"/>
<evidence type="ECO:0000313" key="1">
    <source>
        <dbReference type="EMBL" id="KKI52138.1"/>
    </source>
</evidence>
<keyword evidence="2" id="KW-1185">Reference proteome</keyword>
<organism evidence="1 2">
    <name type="scientific">Christensenella hongkongensis</name>
    <dbReference type="NCBI Taxonomy" id="270498"/>
    <lineage>
        <taxon>Bacteria</taxon>
        <taxon>Bacillati</taxon>
        <taxon>Bacillota</taxon>
        <taxon>Clostridia</taxon>
        <taxon>Christensenellales</taxon>
        <taxon>Christensenellaceae</taxon>
        <taxon>Christensenella</taxon>
    </lineage>
</organism>
<comment type="caution">
    <text evidence="1">The sequence shown here is derived from an EMBL/GenBank/DDBJ whole genome shotgun (WGS) entry which is preliminary data.</text>
</comment>
<accession>A0A0M2NIZ6</accession>
<sequence length="37" mass="4419">MLSSVKYYSIIDEQKGKLVTKITNEISRDFTAYFWWG</sequence>
<dbReference type="EMBL" id="LAYJ01000033">
    <property type="protein sequence ID" value="KKI52138.1"/>
    <property type="molecule type" value="Genomic_DNA"/>
</dbReference>
<name>A0A0M2NIZ6_9FIRM</name>
<evidence type="ECO:0000313" key="2">
    <source>
        <dbReference type="Proteomes" id="UP000034076"/>
    </source>
</evidence>
<protein>
    <submittedName>
        <fullName evidence="1">Uncharacterized protein</fullName>
    </submittedName>
</protein>
<reference evidence="1 2" key="1">
    <citation type="submission" date="2015-04" db="EMBL/GenBank/DDBJ databases">
        <title>Draft genome sequence of bacteremic isolate Catabacter hongkongensis type strain HKU16T.</title>
        <authorList>
            <person name="Lau S.K."/>
            <person name="Teng J.L."/>
            <person name="Huang Y."/>
            <person name="Curreem S.O."/>
            <person name="Tsui S.K."/>
            <person name="Woo P.C."/>
        </authorList>
    </citation>
    <scope>NUCLEOTIDE SEQUENCE [LARGE SCALE GENOMIC DNA]</scope>
    <source>
        <strain evidence="1 2">HKU16</strain>
    </source>
</reference>